<accession>A0A9P6DEI1</accession>
<evidence type="ECO:0000313" key="1">
    <source>
        <dbReference type="EMBL" id="KAF9493253.1"/>
    </source>
</evidence>
<proteinExistence type="predicted"/>
<keyword evidence="2" id="KW-1185">Reference proteome</keyword>
<gene>
    <name evidence="1" type="ORF">BDN71DRAFT_1432607</name>
</gene>
<dbReference type="OrthoDB" id="3051161at2759"/>
<evidence type="ECO:0000313" key="2">
    <source>
        <dbReference type="Proteomes" id="UP000807025"/>
    </source>
</evidence>
<comment type="caution">
    <text evidence="1">The sequence shown here is derived from an EMBL/GenBank/DDBJ whole genome shotgun (WGS) entry which is preliminary data.</text>
</comment>
<dbReference type="EMBL" id="MU154588">
    <property type="protein sequence ID" value="KAF9493253.1"/>
    <property type="molecule type" value="Genomic_DNA"/>
</dbReference>
<name>A0A9P6DEI1_PLEER</name>
<organism evidence="1 2">
    <name type="scientific">Pleurotus eryngii</name>
    <name type="common">Boletus of the steppes</name>
    <dbReference type="NCBI Taxonomy" id="5323"/>
    <lineage>
        <taxon>Eukaryota</taxon>
        <taxon>Fungi</taxon>
        <taxon>Dikarya</taxon>
        <taxon>Basidiomycota</taxon>
        <taxon>Agaricomycotina</taxon>
        <taxon>Agaricomycetes</taxon>
        <taxon>Agaricomycetidae</taxon>
        <taxon>Agaricales</taxon>
        <taxon>Pleurotineae</taxon>
        <taxon>Pleurotaceae</taxon>
        <taxon>Pleurotus</taxon>
    </lineage>
</organism>
<protein>
    <submittedName>
        <fullName evidence="1">Uncharacterized protein</fullName>
    </submittedName>
</protein>
<dbReference type="AlphaFoldDB" id="A0A9P6DEI1"/>
<reference evidence="1" key="1">
    <citation type="submission" date="2020-11" db="EMBL/GenBank/DDBJ databases">
        <authorList>
            <consortium name="DOE Joint Genome Institute"/>
            <person name="Ahrendt S."/>
            <person name="Riley R."/>
            <person name="Andreopoulos W."/>
            <person name="Labutti K."/>
            <person name="Pangilinan J."/>
            <person name="Ruiz-Duenas F.J."/>
            <person name="Barrasa J.M."/>
            <person name="Sanchez-Garcia M."/>
            <person name="Camarero S."/>
            <person name="Miyauchi S."/>
            <person name="Serrano A."/>
            <person name="Linde D."/>
            <person name="Babiker R."/>
            <person name="Drula E."/>
            <person name="Ayuso-Fernandez I."/>
            <person name="Pacheco R."/>
            <person name="Padilla G."/>
            <person name="Ferreira P."/>
            <person name="Barriuso J."/>
            <person name="Kellner H."/>
            <person name="Castanera R."/>
            <person name="Alfaro M."/>
            <person name="Ramirez L."/>
            <person name="Pisabarro A.G."/>
            <person name="Kuo A."/>
            <person name="Tritt A."/>
            <person name="Lipzen A."/>
            <person name="He G."/>
            <person name="Yan M."/>
            <person name="Ng V."/>
            <person name="Cullen D."/>
            <person name="Martin F."/>
            <person name="Rosso M.-N."/>
            <person name="Henrissat B."/>
            <person name="Hibbett D."/>
            <person name="Martinez A.T."/>
            <person name="Grigoriev I.V."/>
        </authorList>
    </citation>
    <scope>NUCLEOTIDE SEQUENCE</scope>
    <source>
        <strain evidence="1">ATCC 90797</strain>
    </source>
</reference>
<sequence length="470" mass="52028">MPTPDEYLQTVPSGILRDFRDKVFLQDFIKENSSLFLMLNWAILLISKLKSFIKEKGSASDPFIITSSPPLSPLVQPRHADPDAQRCIVVHATQLDLPIAIKQETDTDIRISRDTFNIRRNSSLVVKQEDMSINILVAHQTSTGVCTCVTVENSCENIEILDSDNDVAKDEFVDDDVSDGGDASMLVASDWDMEMEDLTFDAESLYSDNNIEDLALDSDELLHNGACVPSRTVWMDPGLTSEVCNQTTFITHEVTVDRTKYLKSQNLKFDFHDTKGNLLAADALIKRKDQDSSKGPTGHGDSTPKLTIFTSQPIGCYFSCLHCSGFTCCEAIDLSLVPTEHFKLDPASLETLIAAQIKSCITEASSVNHFTLMILNEVMRQWSKMAHIDCPTSRIIFVPVDPALRMAHGVVGATVKSVENVPTMKILMNGKTPSIFNPALHSTHKKQTMIHKDKLQQFPSGLGLSSMPST</sequence>
<dbReference type="Proteomes" id="UP000807025">
    <property type="component" value="Unassembled WGS sequence"/>
</dbReference>